<dbReference type="Gene3D" id="2.60.40.10">
    <property type="entry name" value="Immunoglobulins"/>
    <property type="match status" value="2"/>
</dbReference>
<accession>A0A8W8LLD1</accession>
<dbReference type="InterPro" id="IPR013783">
    <property type="entry name" value="Ig-like_fold"/>
</dbReference>
<evidence type="ECO:0000313" key="2">
    <source>
        <dbReference type="EnsemblMetazoa" id="G28611.6:cds"/>
    </source>
</evidence>
<evidence type="ECO:0000313" key="3">
    <source>
        <dbReference type="Proteomes" id="UP000005408"/>
    </source>
</evidence>
<dbReference type="Pfam" id="PF07679">
    <property type="entry name" value="I-set"/>
    <property type="match status" value="1"/>
</dbReference>
<feature type="domain" description="Immunoglobulin I-set" evidence="1">
    <location>
        <begin position="83"/>
        <end position="119"/>
    </location>
</feature>
<keyword evidence="3" id="KW-1185">Reference proteome</keyword>
<proteinExistence type="predicted"/>
<dbReference type="AlphaFoldDB" id="A0A8W8LLD1"/>
<organism evidence="2 3">
    <name type="scientific">Magallana gigas</name>
    <name type="common">Pacific oyster</name>
    <name type="synonym">Crassostrea gigas</name>
    <dbReference type="NCBI Taxonomy" id="29159"/>
    <lineage>
        <taxon>Eukaryota</taxon>
        <taxon>Metazoa</taxon>
        <taxon>Spiralia</taxon>
        <taxon>Lophotrochozoa</taxon>
        <taxon>Mollusca</taxon>
        <taxon>Bivalvia</taxon>
        <taxon>Autobranchia</taxon>
        <taxon>Pteriomorphia</taxon>
        <taxon>Ostreida</taxon>
        <taxon>Ostreoidea</taxon>
        <taxon>Ostreidae</taxon>
        <taxon>Magallana</taxon>
    </lineage>
</organism>
<dbReference type="InterPro" id="IPR013098">
    <property type="entry name" value="Ig_I-set"/>
</dbReference>
<protein>
    <recommendedName>
        <fullName evidence="1">Immunoglobulin I-set domain-containing protein</fullName>
    </recommendedName>
</protein>
<name>A0A8W8LLD1_MAGGI</name>
<reference evidence="2" key="1">
    <citation type="submission" date="2022-08" db="UniProtKB">
        <authorList>
            <consortium name="EnsemblMetazoa"/>
        </authorList>
    </citation>
    <scope>IDENTIFICATION</scope>
    <source>
        <strain evidence="2">05x7-T-G4-1.051#20</strain>
    </source>
</reference>
<dbReference type="InterPro" id="IPR036179">
    <property type="entry name" value="Ig-like_dom_sf"/>
</dbReference>
<dbReference type="EnsemblMetazoa" id="G28611.6">
    <property type="protein sequence ID" value="G28611.6:cds"/>
    <property type="gene ID" value="G28611"/>
</dbReference>
<dbReference type="Proteomes" id="UP000005408">
    <property type="component" value="Unassembled WGS sequence"/>
</dbReference>
<sequence>MSVVKAGVLEGSSDSEEEVHVYKLKIHDTDVKDAGEWRVEVADKYGSTSTACNLAIRDDPKPKPSVTYAGKVSDKGDNSEDEEVHLYKLRIHDAKAEDAGRWRCEVEDKYGSASSSCNLMLGVCVGDFGIENVPWIFFFDYTCNLLLDNRQTEQRRAYGNKSAVCISFDI</sequence>
<dbReference type="SUPFAM" id="SSF48726">
    <property type="entry name" value="Immunoglobulin"/>
    <property type="match status" value="2"/>
</dbReference>
<evidence type="ECO:0000259" key="1">
    <source>
        <dbReference type="Pfam" id="PF07679"/>
    </source>
</evidence>